<dbReference type="eggNOG" id="ENOG5030BYM">
    <property type="taxonomic scope" value="Bacteria"/>
</dbReference>
<dbReference type="InterPro" id="IPR029032">
    <property type="entry name" value="AhpD-like"/>
</dbReference>
<dbReference type="Proteomes" id="UP000030437">
    <property type="component" value="Unassembled WGS sequence"/>
</dbReference>
<proteinExistence type="predicted"/>
<evidence type="ECO:0000313" key="2">
    <source>
        <dbReference type="EMBL" id="KGR82681.1"/>
    </source>
</evidence>
<evidence type="ECO:0000313" key="3">
    <source>
        <dbReference type="Proteomes" id="UP000030437"/>
    </source>
</evidence>
<gene>
    <name evidence="2" type="ORF">CD32_17660</name>
</gene>
<dbReference type="RefSeq" id="WP_036157078.1">
    <property type="nucleotide sequence ID" value="NZ_AVCX01000002.1"/>
</dbReference>
<dbReference type="STRING" id="1220589.CD32_17660"/>
<accession>A0A0A3ID29</accession>
<protein>
    <recommendedName>
        <fullName evidence="1">Carboxymuconolactone decarboxylase-like domain-containing protein</fullName>
    </recommendedName>
</protein>
<sequence>MFTEGVITKKEKALLAVALFAARREEQEMLHMTNIAVEEGNTTAEIAECIASTIISRGIPAWLSGVGAIEKSIMLQGEEQMHLPAVEAFQTEEECIAYYRREFEILPQWVDYLISFAPDTLLKYSNLRTASLKDGLVSRLHKELLLYAINICDQYEKGIAIHEANAKQLGAGPLHLQEIKELCVYAVGIRAVIGGK</sequence>
<keyword evidence="3" id="KW-1185">Reference proteome</keyword>
<dbReference type="Pfam" id="PF02627">
    <property type="entry name" value="CMD"/>
    <property type="match status" value="1"/>
</dbReference>
<evidence type="ECO:0000259" key="1">
    <source>
        <dbReference type="Pfam" id="PF02627"/>
    </source>
</evidence>
<dbReference type="InterPro" id="IPR003779">
    <property type="entry name" value="CMD-like"/>
</dbReference>
<dbReference type="SUPFAM" id="SSF69118">
    <property type="entry name" value="AhpD-like"/>
    <property type="match status" value="2"/>
</dbReference>
<dbReference type="OrthoDB" id="2732711at2"/>
<name>A0A0A3ID29_9BACI</name>
<reference evidence="2 3" key="1">
    <citation type="submission" date="2014-02" db="EMBL/GenBank/DDBJ databases">
        <title>Draft genome sequence of Lysinibacillus odysseyi NBRC 100172.</title>
        <authorList>
            <person name="Zhang F."/>
            <person name="Wang G."/>
            <person name="Zhang L."/>
        </authorList>
    </citation>
    <scope>NUCLEOTIDE SEQUENCE [LARGE SCALE GENOMIC DNA]</scope>
    <source>
        <strain evidence="2 3">NBRC 100172</strain>
    </source>
</reference>
<feature type="domain" description="Carboxymuconolactone decarboxylase-like" evidence="1">
    <location>
        <begin position="3"/>
        <end position="70"/>
    </location>
</feature>
<dbReference type="AlphaFoldDB" id="A0A0A3ID29"/>
<dbReference type="GO" id="GO:0051920">
    <property type="term" value="F:peroxiredoxin activity"/>
    <property type="evidence" value="ECO:0007669"/>
    <property type="project" value="InterPro"/>
</dbReference>
<dbReference type="EMBL" id="JPVP01000059">
    <property type="protein sequence ID" value="KGR82681.1"/>
    <property type="molecule type" value="Genomic_DNA"/>
</dbReference>
<dbReference type="PANTHER" id="PTHR33930">
    <property type="entry name" value="ALKYL HYDROPEROXIDE REDUCTASE AHPD"/>
    <property type="match status" value="1"/>
</dbReference>
<dbReference type="PANTHER" id="PTHR33930:SF2">
    <property type="entry name" value="BLR3452 PROTEIN"/>
    <property type="match status" value="1"/>
</dbReference>
<dbReference type="Gene3D" id="1.20.1290.10">
    <property type="entry name" value="AhpD-like"/>
    <property type="match status" value="2"/>
</dbReference>
<comment type="caution">
    <text evidence="2">The sequence shown here is derived from an EMBL/GenBank/DDBJ whole genome shotgun (WGS) entry which is preliminary data.</text>
</comment>
<organism evidence="2 3">
    <name type="scientific">Lysinibacillus odysseyi 34hs-1 = NBRC 100172</name>
    <dbReference type="NCBI Taxonomy" id="1220589"/>
    <lineage>
        <taxon>Bacteria</taxon>
        <taxon>Bacillati</taxon>
        <taxon>Bacillota</taxon>
        <taxon>Bacilli</taxon>
        <taxon>Bacillales</taxon>
        <taxon>Bacillaceae</taxon>
        <taxon>Lysinibacillus</taxon>
    </lineage>
</organism>